<organism evidence="1 2">
    <name type="scientific">Linnemannia elongata AG-77</name>
    <dbReference type="NCBI Taxonomy" id="1314771"/>
    <lineage>
        <taxon>Eukaryota</taxon>
        <taxon>Fungi</taxon>
        <taxon>Fungi incertae sedis</taxon>
        <taxon>Mucoromycota</taxon>
        <taxon>Mortierellomycotina</taxon>
        <taxon>Mortierellomycetes</taxon>
        <taxon>Mortierellales</taxon>
        <taxon>Mortierellaceae</taxon>
        <taxon>Linnemannia</taxon>
    </lineage>
</organism>
<accession>A0A197KGK0</accession>
<evidence type="ECO:0000313" key="2">
    <source>
        <dbReference type="Proteomes" id="UP000078512"/>
    </source>
</evidence>
<evidence type="ECO:0000313" key="1">
    <source>
        <dbReference type="EMBL" id="OAQ36847.1"/>
    </source>
</evidence>
<keyword evidence="2" id="KW-1185">Reference proteome</keyword>
<sequence length="175" mass="19825">MFENLAALEGADLRRLDTFLRNNDQDKILGNLYRITTEQGYVKWVCFEHYKETYRHAAISSFFQSVETASGTYDPHLGQVTINLKSGTASKGFFRLLATQAPAVQSLDVTLDWDFGPADLVTVDMISKSNVKVIKLDFLQVQHTMAPEFLLLWTNQQRGGQKAVGEKSSRTFPDW</sequence>
<name>A0A197KGK0_9FUNG</name>
<reference evidence="1 2" key="1">
    <citation type="submission" date="2016-05" db="EMBL/GenBank/DDBJ databases">
        <title>Genome sequencing reveals origins of a unique bacterial endosymbiosis in the earliest lineages of terrestrial Fungi.</title>
        <authorList>
            <consortium name="DOE Joint Genome Institute"/>
            <person name="Uehling J."/>
            <person name="Gryganskyi A."/>
            <person name="Hameed K."/>
            <person name="Tschaplinski T."/>
            <person name="Misztal P."/>
            <person name="Wu S."/>
            <person name="Desiro A."/>
            <person name="Vande Pol N."/>
            <person name="Du Z.-Y."/>
            <person name="Zienkiewicz A."/>
            <person name="Zienkiewicz K."/>
            <person name="Morin E."/>
            <person name="Tisserant E."/>
            <person name="Splivallo R."/>
            <person name="Hainaut M."/>
            <person name="Henrissat B."/>
            <person name="Ohm R."/>
            <person name="Kuo A."/>
            <person name="Yan J."/>
            <person name="Lipzen A."/>
            <person name="Nolan M."/>
            <person name="Labutti K."/>
            <person name="Barry K."/>
            <person name="Goldstein A."/>
            <person name="Labbe J."/>
            <person name="Schadt C."/>
            <person name="Tuskan G."/>
            <person name="Grigoriev I."/>
            <person name="Martin F."/>
            <person name="Vilgalys R."/>
            <person name="Bonito G."/>
        </authorList>
    </citation>
    <scope>NUCLEOTIDE SEQUENCE [LARGE SCALE GENOMIC DNA]</scope>
    <source>
        <strain evidence="1 2">AG-77</strain>
    </source>
</reference>
<dbReference type="EMBL" id="KV442011">
    <property type="protein sequence ID" value="OAQ36847.1"/>
    <property type="molecule type" value="Genomic_DNA"/>
</dbReference>
<dbReference type="AlphaFoldDB" id="A0A197KGK0"/>
<dbReference type="OrthoDB" id="2432435at2759"/>
<dbReference type="Proteomes" id="UP000078512">
    <property type="component" value="Unassembled WGS sequence"/>
</dbReference>
<gene>
    <name evidence="1" type="ORF">K457DRAFT_12503</name>
</gene>
<protein>
    <submittedName>
        <fullName evidence="1">Uncharacterized protein</fullName>
    </submittedName>
</protein>
<proteinExistence type="predicted"/>